<reference evidence="6" key="1">
    <citation type="submission" date="2016-11" db="EMBL/GenBank/DDBJ databases">
        <authorList>
            <person name="Varghese N."/>
            <person name="Submissions S."/>
        </authorList>
    </citation>
    <scope>NUCLEOTIDE SEQUENCE [LARGE SCALE GENOMIC DNA]</scope>
    <source>
        <strain evidence="6">DSM 17737</strain>
    </source>
</reference>
<dbReference type="STRING" id="364032.SAMN05443662_1306"/>
<feature type="transmembrane region" description="Helical" evidence="2">
    <location>
        <begin position="66"/>
        <end position="85"/>
    </location>
</feature>
<evidence type="ECO:0000256" key="1">
    <source>
        <dbReference type="SAM" id="MobiDB-lite"/>
    </source>
</evidence>
<dbReference type="Gene3D" id="3.10.450.240">
    <property type="match status" value="1"/>
</dbReference>
<dbReference type="PANTHER" id="PTHR41542">
    <property type="entry name" value="BLL5807 PROTEIN"/>
    <property type="match status" value="1"/>
</dbReference>
<evidence type="ECO:0000259" key="4">
    <source>
        <dbReference type="SMART" id="SM00978"/>
    </source>
</evidence>
<sequence length="288" mass="30515">MSRFPLYSFLALLLFAMSAEAAKFGGGRSFGYKKPIQYRALNAKPKAAPTSPKTTKPAASQRPRSGMTGLLGGLLAGGLLAALFMGGAFDGITPGDILVLLLIGGAIWWFVRRRRPRPAVAGGADYADDAAPASAAQQRSSLSDGIRIGANVGGSGVKENSVGGETLPPPPPWFEVSGFEQGAVDNFLAVQKAWDAGDTETLKAYCDPACFEAIAEQIRAGENQTEVEQVTAQVIDWDYDNDRFVVSVRFSGLVRENGGPAHGFTEVWHVAKPADGSGDWKIIGVQQL</sequence>
<feature type="domain" description="Tim44-like" evidence="4">
    <location>
        <begin position="163"/>
        <end position="287"/>
    </location>
</feature>
<feature type="transmembrane region" description="Helical" evidence="2">
    <location>
        <begin position="92"/>
        <end position="111"/>
    </location>
</feature>
<proteinExistence type="predicted"/>
<feature type="signal peptide" evidence="3">
    <location>
        <begin position="1"/>
        <end position="21"/>
    </location>
</feature>
<dbReference type="RefSeq" id="WP_074201586.1">
    <property type="nucleotide sequence ID" value="NZ_FSRE01000003.1"/>
</dbReference>
<organism evidence="5 6">
    <name type="scientific">Sulfurivirga caldicuralii</name>
    <dbReference type="NCBI Taxonomy" id="364032"/>
    <lineage>
        <taxon>Bacteria</taxon>
        <taxon>Pseudomonadati</taxon>
        <taxon>Pseudomonadota</taxon>
        <taxon>Gammaproteobacteria</taxon>
        <taxon>Thiotrichales</taxon>
        <taxon>Piscirickettsiaceae</taxon>
        <taxon>Sulfurivirga</taxon>
    </lineage>
</organism>
<dbReference type="Proteomes" id="UP000198461">
    <property type="component" value="Unassembled WGS sequence"/>
</dbReference>
<feature type="region of interest" description="Disordered" evidence="1">
    <location>
        <begin position="43"/>
        <end position="65"/>
    </location>
</feature>
<gene>
    <name evidence="5" type="ORF">SAMN05443662_1306</name>
</gene>
<dbReference type="InterPro" id="IPR007379">
    <property type="entry name" value="Tim44-like_dom"/>
</dbReference>
<accession>A0A1N6GE75</accession>
<evidence type="ECO:0000256" key="3">
    <source>
        <dbReference type="SAM" id="SignalP"/>
    </source>
</evidence>
<feature type="chain" id="PRO_5012342322" evidence="3">
    <location>
        <begin position="22"/>
        <end position="288"/>
    </location>
</feature>
<dbReference type="InterPro" id="IPR032710">
    <property type="entry name" value="NTF2-like_dom_sf"/>
</dbReference>
<dbReference type="EMBL" id="FSRE01000003">
    <property type="protein sequence ID" value="SIO05879.1"/>
    <property type="molecule type" value="Genomic_DNA"/>
</dbReference>
<protein>
    <submittedName>
        <fullName evidence="5">Predicted lipid-binding transport protein, Tim44 family</fullName>
    </submittedName>
</protein>
<keyword evidence="6" id="KW-1185">Reference proteome</keyword>
<evidence type="ECO:0000313" key="6">
    <source>
        <dbReference type="Proteomes" id="UP000198461"/>
    </source>
</evidence>
<dbReference type="SMART" id="SM00978">
    <property type="entry name" value="Tim44"/>
    <property type="match status" value="1"/>
</dbReference>
<keyword evidence="2" id="KW-1133">Transmembrane helix</keyword>
<dbReference type="AlphaFoldDB" id="A0A1N6GE75"/>
<dbReference type="OrthoDB" id="5298777at2"/>
<evidence type="ECO:0000256" key="2">
    <source>
        <dbReference type="SAM" id="Phobius"/>
    </source>
</evidence>
<keyword evidence="3" id="KW-0732">Signal</keyword>
<keyword evidence="2" id="KW-0812">Transmembrane</keyword>
<dbReference type="Pfam" id="PF04280">
    <property type="entry name" value="Tim44"/>
    <property type="match status" value="1"/>
</dbReference>
<dbReference type="SUPFAM" id="SSF54427">
    <property type="entry name" value="NTF2-like"/>
    <property type="match status" value="1"/>
</dbReference>
<dbReference type="PANTHER" id="PTHR41542:SF1">
    <property type="entry name" value="BLL5807 PROTEIN"/>
    <property type="match status" value="1"/>
</dbReference>
<name>A0A1N6GE75_9GAMM</name>
<evidence type="ECO:0000313" key="5">
    <source>
        <dbReference type="EMBL" id="SIO05879.1"/>
    </source>
</evidence>
<keyword evidence="2" id="KW-0472">Membrane</keyword>